<evidence type="ECO:0000259" key="3">
    <source>
        <dbReference type="Pfam" id="PF18962"/>
    </source>
</evidence>
<protein>
    <submittedName>
        <fullName evidence="4">T9SS type A sorting domain-containing protein</fullName>
    </submittedName>
</protein>
<proteinExistence type="predicted"/>
<keyword evidence="1" id="KW-0732">Signal</keyword>
<dbReference type="Gene3D" id="3.40.50.1820">
    <property type="entry name" value="alpha/beta hydrolase"/>
    <property type="match status" value="1"/>
</dbReference>
<evidence type="ECO:0000256" key="1">
    <source>
        <dbReference type="ARBA" id="ARBA00022729"/>
    </source>
</evidence>
<dbReference type="Pfam" id="PF18962">
    <property type="entry name" value="Por_Secre_tail"/>
    <property type="match status" value="1"/>
</dbReference>
<organism evidence="4 5">
    <name type="scientific">Flavobacterium azooxidireducens</name>
    <dbReference type="NCBI Taxonomy" id="1871076"/>
    <lineage>
        <taxon>Bacteria</taxon>
        <taxon>Pseudomonadati</taxon>
        <taxon>Bacteroidota</taxon>
        <taxon>Flavobacteriia</taxon>
        <taxon>Flavobacteriales</taxon>
        <taxon>Flavobacteriaceae</taxon>
        <taxon>Flavobacterium</taxon>
    </lineage>
</organism>
<dbReference type="NCBIfam" id="TIGR04183">
    <property type="entry name" value="Por_Secre_tail"/>
    <property type="match status" value="1"/>
</dbReference>
<feature type="domain" description="DUF676" evidence="2">
    <location>
        <begin position="348"/>
        <end position="408"/>
    </location>
</feature>
<accession>A0ABY4KKU6</accession>
<dbReference type="SUPFAM" id="SSF53474">
    <property type="entry name" value="alpha/beta-Hydrolases"/>
    <property type="match status" value="1"/>
</dbReference>
<reference evidence="4" key="1">
    <citation type="submission" date="2022-04" db="EMBL/GenBank/DDBJ databases">
        <title>Consumption of N2O by Flavobacterium azooxidireducens sp. nov. isolated from Decomposing Leaf Litter of Phragmites australis (Cav.).</title>
        <authorList>
            <person name="Behrendt U."/>
            <person name="Spanner T."/>
            <person name="Augustin J."/>
            <person name="Horn M.A."/>
            <person name="Kolb S."/>
            <person name="Ulrich A."/>
        </authorList>
    </citation>
    <scope>NUCLEOTIDE SEQUENCE</scope>
    <source>
        <strain evidence="4">IGB 4-14</strain>
    </source>
</reference>
<dbReference type="InterPro" id="IPR026444">
    <property type="entry name" value="Secre_tail"/>
</dbReference>
<dbReference type="InterPro" id="IPR029058">
    <property type="entry name" value="AB_hydrolase_fold"/>
</dbReference>
<name>A0ABY4KKU6_9FLAO</name>
<dbReference type="EMBL" id="CP096205">
    <property type="protein sequence ID" value="UPQ80020.1"/>
    <property type="molecule type" value="Genomic_DNA"/>
</dbReference>
<gene>
    <name evidence="4" type="ORF">M0M57_04085</name>
</gene>
<keyword evidence="5" id="KW-1185">Reference proteome</keyword>
<dbReference type="Proteomes" id="UP000830583">
    <property type="component" value="Chromosome"/>
</dbReference>
<dbReference type="Pfam" id="PF05057">
    <property type="entry name" value="DUF676"/>
    <property type="match status" value="1"/>
</dbReference>
<feature type="domain" description="Secretion system C-terminal sorting" evidence="3">
    <location>
        <begin position="687"/>
        <end position="755"/>
    </location>
</feature>
<dbReference type="RefSeq" id="WP_248435635.1">
    <property type="nucleotide sequence ID" value="NZ_CP096205.1"/>
</dbReference>
<evidence type="ECO:0000313" key="5">
    <source>
        <dbReference type="Proteomes" id="UP000830583"/>
    </source>
</evidence>
<evidence type="ECO:0000259" key="2">
    <source>
        <dbReference type="Pfam" id="PF05057"/>
    </source>
</evidence>
<evidence type="ECO:0000313" key="4">
    <source>
        <dbReference type="EMBL" id="UPQ80020.1"/>
    </source>
</evidence>
<dbReference type="InterPro" id="IPR007751">
    <property type="entry name" value="DUF676_lipase-like"/>
</dbReference>
<sequence length="757" mass="83921">MKTKITIFALFSILFSFAQKGEYDLLKEHTQTKILYDQVFDISKITKTKKDEISAMYFRQVYHEIQRADYLQRLPKYEILKKEADDAFFTKQIPLSILISEVETIKTEALENNTISKNNNQFVLNNPSADAFQNHEIALMAPLVSRSKNKTVEFILKDKNIFNTTSKNIQAIYISFIDESLWQTVIINQPIHVDFGTSGKKSISFKIEFTNGESKIIKSTFEIQGSSTIANRNGNEILAETITASIPYQGYGESAAYLGQGEYEIYLDNVDQVLDKPIFLIDGFDPGDTRNTELIYSLLNYGGTDQNLADIVRNEGFDIVVLNFPQYSPADGIVIDGGADFIQRNAMILVELINQINAQKVGTEKNVVIGPSMGGLISRYALRYMEQNDMEHDTRLYISFDSPHLGANVPIGFQHLFNYMANGPLGDVTLQEIVNSVLSSPAAKQMLLDHYTGHLQTGSATEFDNATQLPTGAPNFRTAFQNELNTMGFPTETRNVAISNGSGSGTMTGTPGMFVLNDYIVNATDTQRARFDVRFTPPAGVSNQLVSRFRGQQFVFIWLTIFSSQANATSPATSSGLDSAPGGMFNVADFAEAGSGNPTLDAFLDNLAIDRFCFIPTLSSLAISNPNWYANVTDASITPFAATFVPTENEDHVTLSAGNVEFALEEILNEPLSVEQPILSETFLIKNPIKNTIEMYSSSLLSNVTISIVDASGKKVFSQNNISIEGNHQLDVNLSNGFYLIKIESAERNFVQKLIKN</sequence>